<dbReference type="PANTHER" id="PTHR13793:SF107">
    <property type="entry name" value="BROMODOMAIN-CONTAINING PROTEIN HOMOLOG"/>
    <property type="match status" value="1"/>
</dbReference>
<dbReference type="GO" id="GO:0008270">
    <property type="term" value="F:zinc ion binding"/>
    <property type="evidence" value="ECO:0007669"/>
    <property type="project" value="UniProtKB-KW"/>
</dbReference>
<dbReference type="SUPFAM" id="SSF57903">
    <property type="entry name" value="FYVE/PHD zinc finger"/>
    <property type="match status" value="1"/>
</dbReference>
<keyword evidence="1" id="KW-0479">Metal-binding</keyword>
<dbReference type="InterPro" id="IPR011011">
    <property type="entry name" value="Znf_FYVE_PHD"/>
</dbReference>
<accession>A0A2T6ZY55</accession>
<dbReference type="STRING" id="42251.A0A2T6ZY55"/>
<dbReference type="InterPro" id="IPR050701">
    <property type="entry name" value="Histone_Mod_Regulator"/>
</dbReference>
<keyword evidence="7" id="KW-1185">Reference proteome</keyword>
<gene>
    <name evidence="6" type="ORF">B9Z19DRAFT_1123592</name>
</gene>
<dbReference type="Pfam" id="PF13831">
    <property type="entry name" value="PHD_2"/>
    <property type="match status" value="1"/>
</dbReference>
<dbReference type="OrthoDB" id="20839at2759"/>
<protein>
    <recommendedName>
        <fullName evidence="5">PHD-type domain-containing protein</fullName>
    </recommendedName>
</protein>
<feature type="compositionally biased region" description="Polar residues" evidence="4">
    <location>
        <begin position="59"/>
        <end position="71"/>
    </location>
</feature>
<evidence type="ECO:0000256" key="1">
    <source>
        <dbReference type="ARBA" id="ARBA00022723"/>
    </source>
</evidence>
<feature type="region of interest" description="Disordered" evidence="4">
    <location>
        <begin position="45"/>
        <end position="83"/>
    </location>
</feature>
<evidence type="ECO:0000256" key="2">
    <source>
        <dbReference type="ARBA" id="ARBA00022771"/>
    </source>
</evidence>
<dbReference type="Proteomes" id="UP000244722">
    <property type="component" value="Unassembled WGS sequence"/>
</dbReference>
<feature type="compositionally biased region" description="Basic and acidic residues" evidence="4">
    <location>
        <begin position="268"/>
        <end position="278"/>
    </location>
</feature>
<name>A0A2T6ZY55_TUBBO</name>
<organism evidence="6 7">
    <name type="scientific">Tuber borchii</name>
    <name type="common">White truffle</name>
    <dbReference type="NCBI Taxonomy" id="42251"/>
    <lineage>
        <taxon>Eukaryota</taxon>
        <taxon>Fungi</taxon>
        <taxon>Dikarya</taxon>
        <taxon>Ascomycota</taxon>
        <taxon>Pezizomycotina</taxon>
        <taxon>Pezizomycetes</taxon>
        <taxon>Pezizales</taxon>
        <taxon>Tuberaceae</taxon>
        <taxon>Tuber</taxon>
    </lineage>
</organism>
<keyword evidence="3" id="KW-0862">Zinc</keyword>
<comment type="caution">
    <text evidence="6">The sequence shown here is derived from an EMBL/GenBank/DDBJ whole genome shotgun (WGS) entry which is preliminary data.</text>
</comment>
<evidence type="ECO:0000259" key="5">
    <source>
        <dbReference type="Pfam" id="PF13831"/>
    </source>
</evidence>
<dbReference type="EMBL" id="NESQ01000065">
    <property type="protein sequence ID" value="PUU80422.1"/>
    <property type="molecule type" value="Genomic_DNA"/>
</dbReference>
<dbReference type="Pfam" id="PF13832">
    <property type="entry name" value="zf-HC5HC2H_2"/>
    <property type="match status" value="1"/>
</dbReference>
<keyword evidence="2" id="KW-0863">Zinc-finger</keyword>
<dbReference type="InterPro" id="IPR019787">
    <property type="entry name" value="Znf_PHD-finger"/>
</dbReference>
<evidence type="ECO:0000256" key="4">
    <source>
        <dbReference type="SAM" id="MobiDB-lite"/>
    </source>
</evidence>
<dbReference type="Gene3D" id="3.30.40.10">
    <property type="entry name" value="Zinc/RING finger domain, C3HC4 (zinc finger)"/>
    <property type="match status" value="1"/>
</dbReference>
<dbReference type="InterPro" id="IPR013083">
    <property type="entry name" value="Znf_RING/FYVE/PHD"/>
</dbReference>
<proteinExistence type="predicted"/>
<dbReference type="AlphaFoldDB" id="A0A2T6ZY55"/>
<evidence type="ECO:0000313" key="6">
    <source>
        <dbReference type="EMBL" id="PUU80422.1"/>
    </source>
</evidence>
<evidence type="ECO:0000256" key="3">
    <source>
        <dbReference type="ARBA" id="ARBA00022833"/>
    </source>
</evidence>
<dbReference type="PANTHER" id="PTHR13793">
    <property type="entry name" value="PHD FINGER PROTEINS"/>
    <property type="match status" value="1"/>
</dbReference>
<feature type="domain" description="PHD-type" evidence="5">
    <location>
        <begin position="291"/>
        <end position="318"/>
    </location>
</feature>
<feature type="region of interest" description="Disordered" evidence="4">
    <location>
        <begin position="253"/>
        <end position="279"/>
    </location>
</feature>
<reference evidence="6 7" key="1">
    <citation type="submission" date="2017-04" db="EMBL/GenBank/DDBJ databases">
        <title>Draft genome sequence of Tuber borchii Vittad., a whitish edible truffle.</title>
        <authorList>
            <consortium name="DOE Joint Genome Institute"/>
            <person name="Murat C."/>
            <person name="Kuo A."/>
            <person name="Barry K.W."/>
            <person name="Clum A."/>
            <person name="Dockter R.B."/>
            <person name="Fauchery L."/>
            <person name="Iotti M."/>
            <person name="Kohler A."/>
            <person name="Labutti K."/>
            <person name="Lindquist E.A."/>
            <person name="Lipzen A."/>
            <person name="Ohm R.A."/>
            <person name="Wang M."/>
            <person name="Grigoriev I.V."/>
            <person name="Zambonelli A."/>
            <person name="Martin F.M."/>
        </authorList>
    </citation>
    <scope>NUCLEOTIDE SEQUENCE [LARGE SCALE GENOMIC DNA]</scope>
    <source>
        <strain evidence="6 7">Tbo3840</strain>
    </source>
</reference>
<sequence>MRLTLIPIDPGLAALTRLPLPLIRAPYISSIETDPGLVEVRWGTSQTPAVPPTEELALASSQKSTPGSTPYFSGPSRDSKDGQLRASLGARRSTAERPSLKPYTTLSAGRGFRMKTNIPDSSDLPRPELKKLEYRKITPFQFSDAAWLTHLGRTGPQRLNYPPNSSGSNVDSAMIGIGYQETSRFERPPTLVRDLPDTLIDHQLQSIEVVGKVAYDMDDQNNKCVTTDKSHERMREKEWVTLERSIPKTVAKPDGSCYGTRRRSSGNYHEKDGGEDSKSFTCDDGECENSNAIVFCDWCYLAVHQECYGVPHIPEGQPLFRKCLAMPNKTAHAPNPLRLKSTNHKNYRTSYSTPDTDGAFKQATNTKWAHFLCVIWIPEVILGNTSYMEPVDGMNSEPKSRWKLVKENHKAKTPSEQFLASITHHVYSTGGGVGAVSLPLSLGIVAANISLEDNIGARSK</sequence>
<dbReference type="GO" id="GO:0006357">
    <property type="term" value="P:regulation of transcription by RNA polymerase II"/>
    <property type="evidence" value="ECO:0007669"/>
    <property type="project" value="TreeGrafter"/>
</dbReference>
<evidence type="ECO:0000313" key="7">
    <source>
        <dbReference type="Proteomes" id="UP000244722"/>
    </source>
</evidence>